<keyword evidence="4" id="KW-0472">Membrane</keyword>
<comment type="subcellular location">
    <subcellularLocation>
        <location evidence="1">Membrane</location>
        <topology evidence="1">Single-pass membrane protein</topology>
    </subcellularLocation>
</comment>
<dbReference type="OrthoDB" id="427280at2759"/>
<dbReference type="Proteomes" id="UP000269721">
    <property type="component" value="Unassembled WGS sequence"/>
</dbReference>
<dbReference type="Pfam" id="PF13848">
    <property type="entry name" value="Thioredoxin_6"/>
    <property type="match status" value="1"/>
</dbReference>
<evidence type="ECO:0000259" key="5">
    <source>
        <dbReference type="Pfam" id="PF00085"/>
    </source>
</evidence>
<feature type="domain" description="Thioredoxin" evidence="5">
    <location>
        <begin position="140"/>
        <end position="205"/>
    </location>
</feature>
<accession>A0A4P9VWY9</accession>
<dbReference type="InterPro" id="IPR036249">
    <property type="entry name" value="Thioredoxin-like_sf"/>
</dbReference>
<evidence type="ECO:0000313" key="7">
    <source>
        <dbReference type="Proteomes" id="UP000269721"/>
    </source>
</evidence>
<dbReference type="Gene3D" id="3.40.30.10">
    <property type="entry name" value="Glutaredoxin"/>
    <property type="match status" value="2"/>
</dbReference>
<dbReference type="PANTHER" id="PTHR46426">
    <property type="entry name" value="PROTEIN DISULFIDE-ISOMERASE TMX3"/>
    <property type="match status" value="1"/>
</dbReference>
<evidence type="ECO:0000256" key="2">
    <source>
        <dbReference type="ARBA" id="ARBA00022692"/>
    </source>
</evidence>
<gene>
    <name evidence="6" type="ORF">BDK51DRAFT_34918</name>
</gene>
<dbReference type="InterPro" id="IPR052250">
    <property type="entry name" value="PDI_TMX3"/>
</dbReference>
<name>A0A4P9VWY9_9FUNG</name>
<dbReference type="GO" id="GO:0005783">
    <property type="term" value="C:endoplasmic reticulum"/>
    <property type="evidence" value="ECO:0007669"/>
    <property type="project" value="TreeGrafter"/>
</dbReference>
<dbReference type="SUPFAM" id="SSF52833">
    <property type="entry name" value="Thioredoxin-like"/>
    <property type="match status" value="2"/>
</dbReference>
<dbReference type="EMBL" id="ML001512">
    <property type="protein sequence ID" value="RKO83213.1"/>
    <property type="molecule type" value="Genomic_DNA"/>
</dbReference>
<keyword evidence="2" id="KW-0812">Transmembrane</keyword>
<evidence type="ECO:0000256" key="1">
    <source>
        <dbReference type="ARBA" id="ARBA00004167"/>
    </source>
</evidence>
<keyword evidence="3" id="KW-1133">Transmembrane helix</keyword>
<evidence type="ECO:0000313" key="6">
    <source>
        <dbReference type="EMBL" id="RKO83213.1"/>
    </source>
</evidence>
<evidence type="ECO:0000256" key="4">
    <source>
        <dbReference type="ARBA" id="ARBA00023136"/>
    </source>
</evidence>
<dbReference type="Pfam" id="PF00085">
    <property type="entry name" value="Thioredoxin"/>
    <property type="match status" value="1"/>
</dbReference>
<sequence length="388" mass="43280">FTPTWLEVQKYVKAELPTADFHLGKLDCYGKRANEDLCEEHEIKLYPTMKLYVNGAFVEEVDIREEQALKDWVKEKAATHAPKAPEPLSSAKISSMISELDVAAAAATNANPNVNKDGHVVHLTEKTFWILTNNTPWFVLAPIWEDLAPELRGFANVGKVDCTAEPALAKHYGVRGYPTLLYLQEPGPATEFKGSRSFQRLKDFAHGFSSKPPFKAIDATGLKTVFDEKEVAFIYLYEENAQAKDALTGFIQTILPLRNLASFYVTPDPAARALLKAPESGTHLIAAKENGQSPLLHSGPYASTVSSREYLRQFVLDNRYPLVPQLGPENQEILSSDKLVVVAILHPGDSHRVDQLNTVRAAARLWKAKEQNEKMHDLVQFTWLNGVT</sequence>
<keyword evidence="7" id="KW-1185">Reference proteome</keyword>
<dbReference type="PANTHER" id="PTHR46426:SF1">
    <property type="entry name" value="PROTEIN DISULFIDE-ISOMERASE TMX3"/>
    <property type="match status" value="1"/>
</dbReference>
<feature type="non-terminal residue" evidence="6">
    <location>
        <position position="1"/>
    </location>
</feature>
<evidence type="ECO:0000256" key="3">
    <source>
        <dbReference type="ARBA" id="ARBA00022989"/>
    </source>
</evidence>
<organism evidence="6 7">
    <name type="scientific">Blyttiomyces helicus</name>
    <dbReference type="NCBI Taxonomy" id="388810"/>
    <lineage>
        <taxon>Eukaryota</taxon>
        <taxon>Fungi</taxon>
        <taxon>Fungi incertae sedis</taxon>
        <taxon>Chytridiomycota</taxon>
        <taxon>Chytridiomycota incertae sedis</taxon>
        <taxon>Chytridiomycetes</taxon>
        <taxon>Chytridiomycetes incertae sedis</taxon>
        <taxon>Blyttiomyces</taxon>
    </lineage>
</organism>
<reference evidence="7" key="1">
    <citation type="journal article" date="2018" name="Nat. Microbiol.">
        <title>Leveraging single-cell genomics to expand the fungal tree of life.</title>
        <authorList>
            <person name="Ahrendt S.R."/>
            <person name="Quandt C.A."/>
            <person name="Ciobanu D."/>
            <person name="Clum A."/>
            <person name="Salamov A."/>
            <person name="Andreopoulos B."/>
            <person name="Cheng J.F."/>
            <person name="Woyke T."/>
            <person name="Pelin A."/>
            <person name="Henrissat B."/>
            <person name="Reynolds N.K."/>
            <person name="Benny G.L."/>
            <person name="Smith M.E."/>
            <person name="James T.Y."/>
            <person name="Grigoriev I.V."/>
        </authorList>
    </citation>
    <scope>NUCLEOTIDE SEQUENCE [LARGE SCALE GENOMIC DNA]</scope>
</reference>
<dbReference type="AlphaFoldDB" id="A0A4P9VWY9"/>
<proteinExistence type="predicted"/>
<dbReference type="InterPro" id="IPR013766">
    <property type="entry name" value="Thioredoxin_domain"/>
</dbReference>
<feature type="non-terminal residue" evidence="6">
    <location>
        <position position="388"/>
    </location>
</feature>
<dbReference type="CDD" id="cd02961">
    <property type="entry name" value="PDI_a_family"/>
    <property type="match status" value="2"/>
</dbReference>
<dbReference type="GO" id="GO:0016020">
    <property type="term" value="C:membrane"/>
    <property type="evidence" value="ECO:0007669"/>
    <property type="project" value="UniProtKB-SubCell"/>
</dbReference>
<protein>
    <recommendedName>
        <fullName evidence="5">Thioredoxin domain-containing protein</fullName>
    </recommendedName>
</protein>